<evidence type="ECO:0000256" key="3">
    <source>
        <dbReference type="ARBA" id="ARBA00022443"/>
    </source>
</evidence>
<evidence type="ECO:0000259" key="10">
    <source>
        <dbReference type="PROSITE" id="PS50853"/>
    </source>
</evidence>
<feature type="domain" description="SH3" evidence="9">
    <location>
        <begin position="1640"/>
        <end position="1708"/>
    </location>
</feature>
<name>A0A5F8GM78_MONDO</name>
<dbReference type="Pfam" id="PF25523">
    <property type="entry name" value="Ig_RIMBP2"/>
    <property type="match status" value="1"/>
</dbReference>
<dbReference type="Bgee" id="ENSMODG00000014734">
    <property type="expression patterns" value="Expressed in cerebellum and 16 other cell types or tissues"/>
</dbReference>
<comment type="subcellular location">
    <subcellularLocation>
        <location evidence="1">Cytoplasm</location>
    </subcellularLocation>
</comment>
<dbReference type="PANTHER" id="PTHR14234">
    <property type="entry name" value="RIM BINDING PROTEIN-RELATED"/>
    <property type="match status" value="1"/>
</dbReference>
<dbReference type="FunFam" id="2.30.30.40:FF:000006">
    <property type="entry name" value="RIMS-binding protein 2 isoform X1"/>
    <property type="match status" value="1"/>
</dbReference>
<dbReference type="PANTHER" id="PTHR14234:SF20">
    <property type="entry name" value="PERIPHERAL-TYPE BENZODIAZEPINE RECEPTOR-ASSOCIATED PROTEIN 1"/>
    <property type="match status" value="1"/>
</dbReference>
<feature type="compositionally biased region" description="Pro residues" evidence="8">
    <location>
        <begin position="1872"/>
        <end position="1881"/>
    </location>
</feature>
<dbReference type="CDD" id="cd12013">
    <property type="entry name" value="SH3_RIM-BP_3"/>
    <property type="match status" value="1"/>
</dbReference>
<dbReference type="GeneID" id="100012294"/>
<proteinExistence type="inferred from homology"/>
<evidence type="ECO:0000256" key="8">
    <source>
        <dbReference type="SAM" id="MobiDB-lite"/>
    </source>
</evidence>
<dbReference type="InterPro" id="IPR003961">
    <property type="entry name" value="FN3_dom"/>
</dbReference>
<keyword evidence="7" id="KW-0175">Coiled coil</keyword>
<feature type="region of interest" description="Disordered" evidence="8">
    <location>
        <begin position="1512"/>
        <end position="1565"/>
    </location>
</feature>
<evidence type="ECO:0000256" key="2">
    <source>
        <dbReference type="ARBA" id="ARBA00010749"/>
    </source>
</evidence>
<dbReference type="SMART" id="SM00326">
    <property type="entry name" value="SH3"/>
    <property type="match status" value="3"/>
</dbReference>
<reference evidence="11 12" key="1">
    <citation type="journal article" date="2007" name="Nature">
        <title>Genome of the marsupial Monodelphis domestica reveals innovation in non-coding sequences.</title>
        <authorList>
            <person name="Mikkelsen T.S."/>
            <person name="Wakefield M.J."/>
            <person name="Aken B."/>
            <person name="Amemiya C.T."/>
            <person name="Chang J.L."/>
            <person name="Duke S."/>
            <person name="Garber M."/>
            <person name="Gentles A.J."/>
            <person name="Goodstadt L."/>
            <person name="Heger A."/>
            <person name="Jurka J."/>
            <person name="Kamal M."/>
            <person name="Mauceli E."/>
            <person name="Searle S.M."/>
            <person name="Sharpe T."/>
            <person name="Baker M.L."/>
            <person name="Batzer M.A."/>
            <person name="Benos P.V."/>
            <person name="Belov K."/>
            <person name="Clamp M."/>
            <person name="Cook A."/>
            <person name="Cuff J."/>
            <person name="Das R."/>
            <person name="Davidow L."/>
            <person name="Deakin J.E."/>
            <person name="Fazzari M.J."/>
            <person name="Glass J.L."/>
            <person name="Grabherr M."/>
            <person name="Greally J.M."/>
            <person name="Gu W."/>
            <person name="Hore T.A."/>
            <person name="Huttley G.A."/>
            <person name="Kleber M."/>
            <person name="Jirtle R.L."/>
            <person name="Koina E."/>
            <person name="Lee J.T."/>
            <person name="Mahony S."/>
            <person name="Marra M.A."/>
            <person name="Miller R.D."/>
            <person name="Nicholls R.D."/>
            <person name="Oda M."/>
            <person name="Papenfuss A.T."/>
            <person name="Parra Z.E."/>
            <person name="Pollock D.D."/>
            <person name="Ray D.A."/>
            <person name="Schein J.E."/>
            <person name="Speed T.P."/>
            <person name="Thompson K."/>
            <person name="VandeBerg J.L."/>
            <person name="Wade C.M."/>
            <person name="Walker J.A."/>
            <person name="Waters P.D."/>
            <person name="Webber C."/>
            <person name="Weidman J.R."/>
            <person name="Xie X."/>
            <person name="Zody M.C."/>
            <person name="Baldwin J."/>
            <person name="Abdouelleil A."/>
            <person name="Abdulkadir J."/>
            <person name="Abebe A."/>
            <person name="Abera B."/>
            <person name="Abreu J."/>
            <person name="Acer S.C."/>
            <person name="Aftuck L."/>
            <person name="Alexander A."/>
            <person name="An P."/>
            <person name="Anderson E."/>
            <person name="Anderson S."/>
            <person name="Arachi H."/>
            <person name="Azer M."/>
            <person name="Bachantsang P."/>
            <person name="Barry A."/>
            <person name="Bayul T."/>
            <person name="Berlin A."/>
            <person name="Bessette D."/>
            <person name="Bloom T."/>
            <person name="Bloom T."/>
            <person name="Boguslavskiy L."/>
            <person name="Bonnet C."/>
            <person name="Boukhgalter B."/>
            <person name="Bourzgui I."/>
            <person name="Brown A."/>
            <person name="Cahill P."/>
            <person name="Channer S."/>
            <person name="Cheshatsang Y."/>
            <person name="Chuda L."/>
            <person name="Citroen M."/>
            <person name="Collymore A."/>
            <person name="Cooke P."/>
            <person name="Costello M."/>
            <person name="D'Aco K."/>
            <person name="Daza R."/>
            <person name="De Haan G."/>
            <person name="DeGray S."/>
            <person name="DeMaso C."/>
            <person name="Dhargay N."/>
            <person name="Dooley K."/>
            <person name="Dooley E."/>
            <person name="Doricent M."/>
            <person name="Dorje P."/>
            <person name="Dorjee K."/>
            <person name="Dupes A."/>
            <person name="Elong R."/>
            <person name="Falk J."/>
            <person name="Farina A."/>
            <person name="Faro S."/>
            <person name="Ferguson D."/>
            <person name="Fisher S."/>
            <person name="Foley C.D."/>
            <person name="Franke A."/>
            <person name="Friedrich D."/>
            <person name="Gadbois L."/>
            <person name="Gearin G."/>
            <person name="Gearin C.R."/>
            <person name="Giannoukos G."/>
            <person name="Goode T."/>
            <person name="Graham J."/>
            <person name="Grandbois E."/>
            <person name="Grewal S."/>
            <person name="Gyaltsen K."/>
            <person name="Hafez N."/>
            <person name="Hagos B."/>
            <person name="Hall J."/>
            <person name="Henson C."/>
            <person name="Hollinger A."/>
            <person name="Honan T."/>
            <person name="Huard M.D."/>
            <person name="Hughes L."/>
            <person name="Hurhula B."/>
            <person name="Husby M.E."/>
            <person name="Kamat A."/>
            <person name="Kanga B."/>
            <person name="Kashin S."/>
            <person name="Khazanovich D."/>
            <person name="Kisner P."/>
            <person name="Lance K."/>
            <person name="Lara M."/>
            <person name="Lee W."/>
            <person name="Lennon N."/>
            <person name="Letendre F."/>
            <person name="LeVine R."/>
            <person name="Lipovsky A."/>
            <person name="Liu X."/>
            <person name="Liu J."/>
            <person name="Liu S."/>
            <person name="Lokyitsang T."/>
            <person name="Lokyitsang Y."/>
            <person name="Lubonja R."/>
            <person name="Lui A."/>
            <person name="MacDonald P."/>
            <person name="Magnisalis V."/>
            <person name="Maru K."/>
            <person name="Matthews C."/>
            <person name="McCusker W."/>
            <person name="McDonough S."/>
            <person name="Mehta T."/>
            <person name="Meldrim J."/>
            <person name="Meneus L."/>
            <person name="Mihai O."/>
            <person name="Mihalev A."/>
            <person name="Mihova T."/>
            <person name="Mittelman R."/>
            <person name="Mlenga V."/>
            <person name="Montmayeur A."/>
            <person name="Mulrain L."/>
            <person name="Navidi A."/>
            <person name="Naylor J."/>
            <person name="Negash T."/>
            <person name="Nguyen T."/>
            <person name="Nguyen N."/>
            <person name="Nicol R."/>
            <person name="Norbu C."/>
            <person name="Norbu N."/>
            <person name="Novod N."/>
            <person name="O'Neill B."/>
            <person name="Osman S."/>
            <person name="Markiewicz E."/>
            <person name="Oyono O.L."/>
            <person name="Patti C."/>
            <person name="Phunkhang P."/>
            <person name="Pierre F."/>
            <person name="Priest M."/>
            <person name="Raghuraman S."/>
            <person name="Rege F."/>
            <person name="Reyes R."/>
            <person name="Rise C."/>
            <person name="Rogov P."/>
            <person name="Ross K."/>
            <person name="Ryan E."/>
            <person name="Settipalli S."/>
            <person name="Shea T."/>
            <person name="Sherpa N."/>
            <person name="Shi L."/>
            <person name="Shih D."/>
            <person name="Sparrow T."/>
            <person name="Spaulding J."/>
            <person name="Stalker J."/>
            <person name="Stange-Thomann N."/>
            <person name="Stavropoulos S."/>
            <person name="Stone C."/>
            <person name="Strader C."/>
            <person name="Tesfaye S."/>
            <person name="Thomson T."/>
            <person name="Thoulutsang Y."/>
            <person name="Thoulutsang D."/>
            <person name="Topham K."/>
            <person name="Topping I."/>
            <person name="Tsamla T."/>
            <person name="Vassiliev H."/>
            <person name="Vo A."/>
            <person name="Wangchuk T."/>
            <person name="Wangdi T."/>
            <person name="Weiand M."/>
            <person name="Wilkinson J."/>
            <person name="Wilson A."/>
            <person name="Yadav S."/>
            <person name="Young G."/>
            <person name="Yu Q."/>
            <person name="Zembek L."/>
            <person name="Zhong D."/>
            <person name="Zimmer A."/>
            <person name="Zwirko Z."/>
            <person name="Jaffe D.B."/>
            <person name="Alvarez P."/>
            <person name="Brockman W."/>
            <person name="Butler J."/>
            <person name="Chin C."/>
            <person name="Gnerre S."/>
            <person name="MacCallum I."/>
            <person name="Graves J.A."/>
            <person name="Ponting C.P."/>
            <person name="Breen M."/>
            <person name="Samollow P.B."/>
            <person name="Lander E.S."/>
            <person name="Lindblad-Toh K."/>
        </authorList>
    </citation>
    <scope>NUCLEOTIDE SEQUENCE [LARGE SCALE GENOMIC DNA]</scope>
</reference>
<dbReference type="GO" id="GO:0030156">
    <property type="term" value="F:benzodiazepine receptor binding"/>
    <property type="evidence" value="ECO:0000318"/>
    <property type="project" value="GO_Central"/>
</dbReference>
<dbReference type="InterPro" id="IPR001452">
    <property type="entry name" value="SH3_domain"/>
</dbReference>
<dbReference type="SMART" id="SM00060">
    <property type="entry name" value="FN3"/>
    <property type="match status" value="3"/>
</dbReference>
<keyword evidence="12" id="KW-1185">Reference proteome</keyword>
<sequence>MPLVLGPGVLQCHRGSEPPSPAREKGEQGAMEPQALPTWPGWGPSPGGVPGSTAPMWGDALVALEAEEMDPEDTGSPGQMEDTPSGGEGAVSPRANSLSSATQLPESPGSIRRRLQCWGTENPSQTWLDSGGGVRPNMELLRALGEMQRQCAILKEENQQLRKSSFPETEEKVRRLKRKNAELAVIAKRLEERAHKLQEANLLMVNAPMPRPGASLELARKVLASQRARDLSETASALLAKDKQIAHLQRECQELQARLSSEGKEGPQWLNVWDFDRLLRESQQEVLRLQRQIALRNLQEVPPTGSPSPLDTRVLPPAPGAPGEAVPLARSQDDVDLLPEGALLAEPESQQRVKQLELELGKKRKKWETLEHEVRKKQRRCEELELQLRKAQSENARLLEENSRLSGRASGKEEVESENVELRGRLQGVTEERDSALRKSQGLQSKLESLEQVLKHMREVAQRRQQLELEHEQARIGLQEKQEEVLRLQQAQAQAKREHEGAVQLLETTLDSMQARVRELEEQCRSQTERFSLLAQELQAFRTHPGPLDLLSSTLGTSSTELPPVPCCCSTPQPCRGPSPKDADLPPGSPRHGALRTPEAVSIAHSGAPRRASRKAESLSNSSRSESIHNSPKSCPTPEVDTASEVEELEADSVSLLPEPEGVFRGAKLQVFLARYSYNPFEGPNENPEAELPLTAGEYIYIYGNMDEDGFFEGELMDGRRGLVPSNFVERVSDDDLMTSLPPELMDLSHSSGPELSFLSAGGAGSSGGQSSRGGSQARQEEERNELSPSPLLDPPAVPYPRHLAVLKQLAHSVVLTWEPPLDGAEVQGYHVCVDGKLHQALGPGPPRKAVLEHPDLQSGSCCVSVQALTSQGSSDPLRCCLMVGAGAGVAPSQLRVHRLTATSAEITWVPSNSNFAHAVYLNGEECPPARPGTYWGTFCHLRPGTPYQARVEARPITLRPLEPSLEKLQNRAAVVHFTTLAAGPPDAPLDVQIEQGPSSGILLISWLPVTIDAAGSSNGVRVTGYAIYADGQKIMEVASPTAGSVLVDLSQLQLLRECREVVVRTMSPHGESVDSIPAHLPPALALAYPPAPVLRPSAASLLPSTSPEAKSLPCPASLSPRDSSPPPQPHHPPGSRDIEGGLPSSPSKTAERLPQEDSTRNSQQEEPGVPTAAVWAPGGKRGQDTGPPLSGKEEEEEEAVMAEKGQGESALTPSPAPGAPAEKMSGIEPGRGEISPGLRTRAEQREDTSDLGVRLTNSLVDHGRSSDLSDIQEEEEEEEEEPGAESFSLTQHGETNDRENGAKLDSCETDSDEEILEQILELPLQQFCSKKLFSIPEEEEDEMEEEKKEEEKKGAEDSLACVHLPESQGMGLHRSGSRLWELRSPPSAPDSSLGRDPPEELTPCQAGGSPLGSRRRGGGSPEKLPARKRPPDPREHCSRLLGSSGTQASGRSGPSWDRGAPSSIEGVKCGTENSWKGWPGLSRRCSRGLAPESGLASCFAPKCLEISIEYDSEDEQESVGRGSSISSSSVCPRDGEGRGSGPEGAPLGGRRGAPGASTAPSHCLRLSNCEKGELERRGRSLNCRVKEPSPRTPEARELRGQDAAGQRGPSRKGSRPPRLSAPELAFSRNQTKEISPPNEPVRIFVALFDYDPVSMSPNPDAVEEELPFREGQLLKVCGEKDADGFYRGECGGRVGYVPCNMVAEVAVGSPVVKRQLLQRGYLHPDSPKEGLGNGSFPLLAPHPAGPPPKPRRSKKGSSSQPDVRASPSTPHSMVAAFDYNPRENSPNVDVEAELSFKAGDVITVFGAMDDDGFYYGELNGQRGLVPSNFLEGVISGEDRKVVGPSKEKDPGVLMAESQLQSATAPDLTGPLPCPSHPPSLRPGSTLEARSEESLAPAKKMRGLISKGKHLLRKLGSGKKE</sequence>
<dbReference type="Pfam" id="PF07653">
    <property type="entry name" value="SH3_2"/>
    <property type="match status" value="2"/>
</dbReference>
<dbReference type="InterPro" id="IPR057884">
    <property type="entry name" value="FN3_RIM-BP1/2/3"/>
</dbReference>
<evidence type="ECO:0000256" key="6">
    <source>
        <dbReference type="PROSITE-ProRule" id="PRU00192"/>
    </source>
</evidence>
<feature type="region of interest" description="Disordered" evidence="8">
    <location>
        <begin position="1578"/>
        <end position="1636"/>
    </location>
</feature>
<feature type="compositionally biased region" description="Gly residues" evidence="8">
    <location>
        <begin position="1539"/>
        <end position="1553"/>
    </location>
</feature>
<protein>
    <submittedName>
        <fullName evidence="11">TSPO associated protein 1</fullName>
    </submittedName>
</protein>
<accession>A0A5F8GM78</accession>
<evidence type="ECO:0000256" key="5">
    <source>
        <dbReference type="ARBA" id="ARBA00022737"/>
    </source>
</evidence>
<evidence type="ECO:0000259" key="9">
    <source>
        <dbReference type="PROSITE" id="PS50002"/>
    </source>
</evidence>
<evidence type="ECO:0000313" key="11">
    <source>
        <dbReference type="Ensembl" id="ENSMODP00000048635.1"/>
    </source>
</evidence>
<dbReference type="FunFam" id="2.60.40.10:FF:000072">
    <property type="entry name" value="RIMS-binding protein 2 isoform X1"/>
    <property type="match status" value="1"/>
</dbReference>
<evidence type="ECO:0000256" key="1">
    <source>
        <dbReference type="ARBA" id="ARBA00004496"/>
    </source>
</evidence>
<feature type="domain" description="SH3" evidence="9">
    <location>
        <begin position="667"/>
        <end position="734"/>
    </location>
</feature>
<feature type="domain" description="Fibronectin type-III" evidence="10">
    <location>
        <begin position="891"/>
        <end position="983"/>
    </location>
</feature>
<feature type="compositionally biased region" description="Gly residues" evidence="8">
    <location>
        <begin position="762"/>
        <end position="772"/>
    </location>
</feature>
<feature type="compositionally biased region" description="Basic and acidic residues" evidence="8">
    <location>
        <begin position="1578"/>
        <end position="1601"/>
    </location>
</feature>
<dbReference type="Pfam" id="PF14604">
    <property type="entry name" value="SH3_9"/>
    <property type="match status" value="1"/>
</dbReference>
<dbReference type="STRING" id="13616.ENSMODP00000048635"/>
<dbReference type="PROSITE" id="PS50853">
    <property type="entry name" value="FN3"/>
    <property type="match status" value="1"/>
</dbReference>
<dbReference type="InterPro" id="IPR057950">
    <property type="entry name" value="RIMB1/RIM3A-C-like_N"/>
</dbReference>
<feature type="compositionally biased region" description="Acidic residues" evidence="8">
    <location>
        <begin position="1271"/>
        <end position="1284"/>
    </location>
</feature>
<dbReference type="InterPro" id="IPR036028">
    <property type="entry name" value="SH3-like_dom_sf"/>
</dbReference>
<dbReference type="FunFam" id="2.30.30.40:FF:000016">
    <property type="entry name" value="RIMS-binding protein 2 isoform X2"/>
    <property type="match status" value="1"/>
</dbReference>
<gene>
    <name evidence="11" type="primary">TSPOAP1</name>
</gene>
<feature type="coiled-coil region" evidence="7">
    <location>
        <begin position="353"/>
        <end position="537"/>
    </location>
</feature>
<dbReference type="CDD" id="cd12014">
    <property type="entry name" value="SH3_RIM-BP_1"/>
    <property type="match status" value="1"/>
</dbReference>
<feature type="compositionally biased region" description="Basic and acidic residues" evidence="8">
    <location>
        <begin position="1430"/>
        <end position="1439"/>
    </location>
</feature>
<dbReference type="InterPro" id="IPR036116">
    <property type="entry name" value="FN3_sf"/>
</dbReference>
<dbReference type="CDD" id="cd00063">
    <property type="entry name" value="FN3"/>
    <property type="match status" value="2"/>
</dbReference>
<feature type="compositionally biased region" description="Basic and acidic residues" evidence="8">
    <location>
        <begin position="1150"/>
        <end position="1160"/>
    </location>
</feature>
<feature type="region of interest" description="Disordered" evidence="8">
    <location>
        <begin position="1724"/>
        <end position="1787"/>
    </location>
</feature>
<feature type="region of interest" description="Disordered" evidence="8">
    <location>
        <begin position="1860"/>
        <end position="1902"/>
    </location>
</feature>
<organism evidence="11 12">
    <name type="scientific">Monodelphis domestica</name>
    <name type="common">Gray short-tailed opossum</name>
    <dbReference type="NCBI Taxonomy" id="13616"/>
    <lineage>
        <taxon>Eukaryota</taxon>
        <taxon>Metazoa</taxon>
        <taxon>Chordata</taxon>
        <taxon>Craniata</taxon>
        <taxon>Vertebrata</taxon>
        <taxon>Euteleostomi</taxon>
        <taxon>Mammalia</taxon>
        <taxon>Metatheria</taxon>
        <taxon>Didelphimorphia</taxon>
        <taxon>Didelphidae</taxon>
        <taxon>Monodelphis</taxon>
    </lineage>
</organism>
<feature type="coiled-coil region" evidence="7">
    <location>
        <begin position="137"/>
        <end position="200"/>
    </location>
</feature>
<evidence type="ECO:0000256" key="4">
    <source>
        <dbReference type="ARBA" id="ARBA00022490"/>
    </source>
</evidence>
<dbReference type="SUPFAM" id="SSF50044">
    <property type="entry name" value="SH3-domain"/>
    <property type="match status" value="3"/>
</dbReference>
<dbReference type="Pfam" id="PF25566">
    <property type="entry name" value="RIMB1_N"/>
    <property type="match status" value="1"/>
</dbReference>
<dbReference type="GO" id="GO:0005739">
    <property type="term" value="C:mitochondrion"/>
    <property type="evidence" value="ECO:0000318"/>
    <property type="project" value="GO_Central"/>
</dbReference>
<dbReference type="GO" id="GO:0098978">
    <property type="term" value="C:glutamatergic synapse"/>
    <property type="evidence" value="ECO:0007669"/>
    <property type="project" value="Ensembl"/>
</dbReference>
<reference evidence="11" key="2">
    <citation type="submission" date="2025-08" db="UniProtKB">
        <authorList>
            <consortium name="Ensembl"/>
        </authorList>
    </citation>
    <scope>IDENTIFICATION</scope>
</reference>
<dbReference type="GeneTree" id="ENSGT00950000183203"/>
<dbReference type="PROSITE" id="PS50002">
    <property type="entry name" value="SH3"/>
    <property type="match status" value="3"/>
</dbReference>
<feature type="region of interest" description="Disordered" evidence="8">
    <location>
        <begin position="573"/>
        <end position="646"/>
    </location>
</feature>
<comment type="similarity">
    <text evidence="2">Belongs to the RIMBP family.</text>
</comment>
<feature type="compositionally biased region" description="Low complexity" evidence="8">
    <location>
        <begin position="618"/>
        <end position="631"/>
    </location>
</feature>
<dbReference type="FunFam" id="2.30.30.40:FF:000023">
    <property type="entry name" value="RIMS-binding protein 2 isoform F"/>
    <property type="match status" value="1"/>
</dbReference>
<dbReference type="InterPro" id="IPR013783">
    <property type="entry name" value="Ig-like_fold"/>
</dbReference>
<feature type="compositionally biased region" description="Basic and acidic residues" evidence="8">
    <location>
        <begin position="1346"/>
        <end position="1357"/>
    </location>
</feature>
<feature type="compositionally biased region" description="Polar residues" evidence="8">
    <location>
        <begin position="94"/>
        <end position="105"/>
    </location>
</feature>
<dbReference type="InParanoid" id="A0A5F8GM78"/>
<dbReference type="Gene3D" id="2.60.40.10">
    <property type="entry name" value="Immunoglobulins"/>
    <property type="match status" value="1"/>
</dbReference>
<dbReference type="GO" id="GO:0046928">
    <property type="term" value="P:regulation of neurotransmitter secretion"/>
    <property type="evidence" value="ECO:0007669"/>
    <property type="project" value="Ensembl"/>
</dbReference>
<evidence type="ECO:0000256" key="7">
    <source>
        <dbReference type="SAM" id="Coils"/>
    </source>
</evidence>
<feature type="coiled-coil region" evidence="7">
    <location>
        <begin position="238"/>
        <end position="265"/>
    </location>
</feature>
<feature type="region of interest" description="Disordered" evidence="8">
    <location>
        <begin position="1334"/>
        <end position="1495"/>
    </location>
</feature>
<dbReference type="Proteomes" id="UP000002280">
    <property type="component" value="Chromosome 2"/>
</dbReference>
<dbReference type="GO" id="GO:0044305">
    <property type="term" value="C:calyx of Held"/>
    <property type="evidence" value="ECO:0007669"/>
    <property type="project" value="Ensembl"/>
</dbReference>
<dbReference type="SUPFAM" id="SSF49265">
    <property type="entry name" value="Fibronectin type III"/>
    <property type="match status" value="2"/>
</dbReference>
<feature type="region of interest" description="Disordered" evidence="8">
    <location>
        <begin position="1"/>
        <end position="110"/>
    </location>
</feature>
<feature type="compositionally biased region" description="Low complexity" evidence="8">
    <location>
        <begin position="1100"/>
        <end position="1123"/>
    </location>
</feature>
<feature type="compositionally biased region" description="Basic and acidic residues" evidence="8">
    <location>
        <begin position="1295"/>
        <end position="1307"/>
    </location>
</feature>
<dbReference type="FunCoup" id="A0A5F8GM78">
    <property type="interactions" value="1164"/>
</dbReference>
<feature type="region of interest" description="Disordered" evidence="8">
    <location>
        <begin position="740"/>
        <end position="795"/>
    </location>
</feature>
<evidence type="ECO:0000313" key="12">
    <source>
        <dbReference type="Proteomes" id="UP000002280"/>
    </source>
</evidence>
<feature type="compositionally biased region" description="Polar residues" evidence="8">
    <location>
        <begin position="1442"/>
        <end position="1453"/>
    </location>
</feature>
<dbReference type="OrthoDB" id="4158657at2759"/>
<dbReference type="InterPro" id="IPR040325">
    <property type="entry name" value="RIMBP1/2/3"/>
</dbReference>
<dbReference type="InterPro" id="IPR035755">
    <property type="entry name" value="RIM-BP_SH3_3"/>
</dbReference>
<dbReference type="Ensembl" id="ENSMODT00000059029.1">
    <property type="protein sequence ID" value="ENSMODP00000048635.1"/>
    <property type="gene ID" value="ENSMODG00000014734.5"/>
</dbReference>
<dbReference type="GO" id="GO:0099626">
    <property type="term" value="F:voltage-gated calcium channel activity involved in regulation of presynaptic cytosolic calcium levels"/>
    <property type="evidence" value="ECO:0007669"/>
    <property type="project" value="Ensembl"/>
</dbReference>
<feature type="domain" description="SH3" evidence="9">
    <location>
        <begin position="1769"/>
        <end position="1836"/>
    </location>
</feature>
<keyword evidence="5" id="KW-0677">Repeat</keyword>
<dbReference type="KEGG" id="mdo:100012294"/>
<feature type="compositionally biased region" description="Low complexity" evidence="8">
    <location>
        <begin position="1520"/>
        <end position="1531"/>
    </location>
</feature>
<feature type="region of interest" description="Disordered" evidence="8">
    <location>
        <begin position="1100"/>
        <end position="1313"/>
    </location>
</feature>
<dbReference type="PRINTS" id="PR00452">
    <property type="entry name" value="SH3DOMAIN"/>
</dbReference>
<dbReference type="CTD" id="9256"/>
<keyword evidence="3 6" id="KW-0728">SH3 domain</keyword>
<feature type="compositionally biased region" description="Pro residues" evidence="8">
    <location>
        <begin position="1124"/>
        <end position="1133"/>
    </location>
</feature>
<keyword evidence="4" id="KW-0963">Cytoplasm</keyword>
<dbReference type="InterPro" id="IPR035753">
    <property type="entry name" value="RIM-BP_SH3_2"/>
</dbReference>
<reference evidence="11" key="3">
    <citation type="submission" date="2025-09" db="UniProtKB">
        <authorList>
            <consortium name="Ensembl"/>
        </authorList>
    </citation>
    <scope>IDENTIFICATION</scope>
</reference>
<dbReference type="Gene3D" id="2.30.30.40">
    <property type="entry name" value="SH3 Domains"/>
    <property type="match status" value="3"/>
</dbReference>
<dbReference type="CDD" id="cd12012">
    <property type="entry name" value="SH3_RIM-BP_2"/>
    <property type="match status" value="1"/>
</dbReference>
<dbReference type="OMA" id="VSAPMPR"/>